<evidence type="ECO:0000313" key="2">
    <source>
        <dbReference type="EMBL" id="VAW73117.1"/>
    </source>
</evidence>
<dbReference type="AlphaFoldDB" id="A0A3B0YC15"/>
<proteinExistence type="predicted"/>
<sequence>MVGKNFNRMARVRYKVTGSWDKPVYTRLKPEPEPDQTPVKKKP</sequence>
<reference evidence="2" key="1">
    <citation type="submission" date="2018-06" db="EMBL/GenBank/DDBJ databases">
        <authorList>
            <person name="Zhirakovskaya E."/>
        </authorList>
    </citation>
    <scope>NUCLEOTIDE SEQUENCE</scope>
</reference>
<gene>
    <name evidence="2" type="ORF">MNBD_GAMMA14-556</name>
</gene>
<protein>
    <submittedName>
        <fullName evidence="2">Uncharacterized protein</fullName>
    </submittedName>
</protein>
<dbReference type="EMBL" id="UOFM01000051">
    <property type="protein sequence ID" value="VAW73117.1"/>
    <property type="molecule type" value="Genomic_DNA"/>
</dbReference>
<name>A0A3B0YC15_9ZZZZ</name>
<feature type="region of interest" description="Disordered" evidence="1">
    <location>
        <begin position="21"/>
        <end position="43"/>
    </location>
</feature>
<accession>A0A3B0YC15</accession>
<organism evidence="2">
    <name type="scientific">hydrothermal vent metagenome</name>
    <dbReference type="NCBI Taxonomy" id="652676"/>
    <lineage>
        <taxon>unclassified sequences</taxon>
        <taxon>metagenomes</taxon>
        <taxon>ecological metagenomes</taxon>
    </lineage>
</organism>
<evidence type="ECO:0000256" key="1">
    <source>
        <dbReference type="SAM" id="MobiDB-lite"/>
    </source>
</evidence>